<evidence type="ECO:0000256" key="3">
    <source>
        <dbReference type="ARBA" id="ARBA00022475"/>
    </source>
</evidence>
<feature type="domain" description="ABC transmembrane type-1" evidence="8">
    <location>
        <begin position="67"/>
        <end position="247"/>
    </location>
</feature>
<evidence type="ECO:0000256" key="4">
    <source>
        <dbReference type="ARBA" id="ARBA00022692"/>
    </source>
</evidence>
<keyword evidence="10" id="KW-1185">Reference proteome</keyword>
<comment type="subcellular location">
    <subcellularLocation>
        <location evidence="1 7">Cell membrane</location>
        <topology evidence="1 7">Multi-pass membrane protein</topology>
    </subcellularLocation>
</comment>
<evidence type="ECO:0000256" key="7">
    <source>
        <dbReference type="RuleBase" id="RU363032"/>
    </source>
</evidence>
<evidence type="ECO:0000259" key="8">
    <source>
        <dbReference type="PROSITE" id="PS50928"/>
    </source>
</evidence>
<protein>
    <submittedName>
        <fullName evidence="9">ABC transporter permease subunit</fullName>
    </submittedName>
</protein>
<dbReference type="PANTHER" id="PTHR30151">
    <property type="entry name" value="ALKANE SULFONATE ABC TRANSPORTER-RELATED, MEMBRANE SUBUNIT"/>
    <property type="match status" value="1"/>
</dbReference>
<feature type="transmembrane region" description="Helical" evidence="7">
    <location>
        <begin position="177"/>
        <end position="203"/>
    </location>
</feature>
<dbReference type="OrthoDB" id="3173654at2"/>
<keyword evidence="6 7" id="KW-0472">Membrane</keyword>
<dbReference type="InterPro" id="IPR035906">
    <property type="entry name" value="MetI-like_sf"/>
</dbReference>
<evidence type="ECO:0000313" key="9">
    <source>
        <dbReference type="EMBL" id="MTD57440.1"/>
    </source>
</evidence>
<dbReference type="Proteomes" id="UP000440096">
    <property type="component" value="Unassembled WGS sequence"/>
</dbReference>
<keyword evidence="3" id="KW-1003">Cell membrane</keyword>
<evidence type="ECO:0000256" key="2">
    <source>
        <dbReference type="ARBA" id="ARBA00022448"/>
    </source>
</evidence>
<dbReference type="Gene3D" id="1.10.3720.10">
    <property type="entry name" value="MetI-like"/>
    <property type="match status" value="1"/>
</dbReference>
<dbReference type="AlphaFoldDB" id="A0A6N7Z810"/>
<dbReference type="CDD" id="cd06261">
    <property type="entry name" value="TM_PBP2"/>
    <property type="match status" value="1"/>
</dbReference>
<dbReference type="GO" id="GO:0055085">
    <property type="term" value="P:transmembrane transport"/>
    <property type="evidence" value="ECO:0007669"/>
    <property type="project" value="InterPro"/>
</dbReference>
<dbReference type="PROSITE" id="PS50928">
    <property type="entry name" value="ABC_TM1"/>
    <property type="match status" value="1"/>
</dbReference>
<dbReference type="InterPro" id="IPR000515">
    <property type="entry name" value="MetI-like"/>
</dbReference>
<feature type="transmembrane region" description="Helical" evidence="7">
    <location>
        <begin position="12"/>
        <end position="35"/>
    </location>
</feature>
<keyword evidence="2 7" id="KW-0813">Transport</keyword>
<reference evidence="9 10" key="1">
    <citation type="submission" date="2019-11" db="EMBL/GenBank/DDBJ databases">
        <title>Draft genome of Amycolatopsis RM579.</title>
        <authorList>
            <person name="Duangmal K."/>
            <person name="Mingma R."/>
        </authorList>
    </citation>
    <scope>NUCLEOTIDE SEQUENCE [LARGE SCALE GENOMIC DNA]</scope>
    <source>
        <strain evidence="9 10">RM579</strain>
    </source>
</reference>
<keyword evidence="5 7" id="KW-1133">Transmembrane helix</keyword>
<dbReference type="Pfam" id="PF00528">
    <property type="entry name" value="BPD_transp_1"/>
    <property type="match status" value="1"/>
</dbReference>
<dbReference type="PANTHER" id="PTHR30151:SF0">
    <property type="entry name" value="ABC TRANSPORTER PERMEASE PROTEIN MJ0413-RELATED"/>
    <property type="match status" value="1"/>
</dbReference>
<dbReference type="SUPFAM" id="SSF161098">
    <property type="entry name" value="MetI-like"/>
    <property type="match status" value="1"/>
</dbReference>
<comment type="caution">
    <text evidence="9">The sequence shown here is derived from an EMBL/GenBank/DDBJ whole genome shotgun (WGS) entry which is preliminary data.</text>
</comment>
<evidence type="ECO:0000256" key="6">
    <source>
        <dbReference type="ARBA" id="ARBA00023136"/>
    </source>
</evidence>
<feature type="transmembrane region" description="Helical" evidence="7">
    <location>
        <begin position="108"/>
        <end position="127"/>
    </location>
</feature>
<evidence type="ECO:0000256" key="1">
    <source>
        <dbReference type="ARBA" id="ARBA00004651"/>
    </source>
</evidence>
<name>A0A6N7Z810_9PSEU</name>
<sequence>MARRAPRTQSVVRIPGLLLLEIALPITIVAVWWVASKGSQSLYFPPLSDIVDSFQRLWLFDHVRSDVIPSLRNLGLGYLAACALGIGLGLLLGAVHWLGDALSPVVEFLRAIPGVALLPLAIVLLGIEPSMRVAIICYGATWPVLLNTIDGVRSVDPVVRDVAACYRLPRRDRMLRIALPAAGPYIVAGMKTALSLGITLIVVSELMASTDGIGYVTLQAQRSFAATDMWAGILLLGILGYVLNLAFQGFENLALRWHHRMHQSIKGEG</sequence>
<accession>A0A6N7Z810</accession>
<gene>
    <name evidence="9" type="ORF">GKO32_26220</name>
</gene>
<dbReference type="EMBL" id="WMBA01000048">
    <property type="protein sequence ID" value="MTD57440.1"/>
    <property type="molecule type" value="Genomic_DNA"/>
</dbReference>
<proteinExistence type="inferred from homology"/>
<organism evidence="9 10">
    <name type="scientific">Amycolatopsis pithecellobii</name>
    <dbReference type="NCBI Taxonomy" id="664692"/>
    <lineage>
        <taxon>Bacteria</taxon>
        <taxon>Bacillati</taxon>
        <taxon>Actinomycetota</taxon>
        <taxon>Actinomycetes</taxon>
        <taxon>Pseudonocardiales</taxon>
        <taxon>Pseudonocardiaceae</taxon>
        <taxon>Amycolatopsis</taxon>
    </lineage>
</organism>
<evidence type="ECO:0000256" key="5">
    <source>
        <dbReference type="ARBA" id="ARBA00022989"/>
    </source>
</evidence>
<keyword evidence="4 7" id="KW-0812">Transmembrane</keyword>
<dbReference type="RefSeq" id="WP_154759570.1">
    <property type="nucleotide sequence ID" value="NZ_WMBA01000048.1"/>
</dbReference>
<feature type="transmembrane region" description="Helical" evidence="7">
    <location>
        <begin position="223"/>
        <end position="247"/>
    </location>
</feature>
<evidence type="ECO:0000313" key="10">
    <source>
        <dbReference type="Proteomes" id="UP000440096"/>
    </source>
</evidence>
<dbReference type="GO" id="GO:0005886">
    <property type="term" value="C:plasma membrane"/>
    <property type="evidence" value="ECO:0007669"/>
    <property type="project" value="UniProtKB-SubCell"/>
</dbReference>
<feature type="transmembrane region" description="Helical" evidence="7">
    <location>
        <begin position="74"/>
        <end position="96"/>
    </location>
</feature>
<comment type="similarity">
    <text evidence="7">Belongs to the binding-protein-dependent transport system permease family.</text>
</comment>